<keyword evidence="1" id="KW-1133">Transmembrane helix</keyword>
<keyword evidence="3" id="KW-1185">Reference proteome</keyword>
<proteinExistence type="predicted"/>
<name>A0ABV4U8A7_9BACT</name>
<keyword evidence="1" id="KW-0812">Transmembrane</keyword>
<sequence length="97" mass="10736">MQQFFRSLMSLLVGLALCLFGLFQGVQLLPTAPVWQTVLLAAPHLAGVLLFGLCLIAVVVGLVMLVRSARTLWMSGVRGHRHHEPALPYGHEPDHWQ</sequence>
<dbReference type="RefSeq" id="WP_425346764.1">
    <property type="nucleotide sequence ID" value="NZ_JBGUBD010000012.1"/>
</dbReference>
<evidence type="ECO:0000313" key="2">
    <source>
        <dbReference type="EMBL" id="MFA9479839.1"/>
    </source>
</evidence>
<feature type="transmembrane region" description="Helical" evidence="1">
    <location>
        <begin position="44"/>
        <end position="66"/>
    </location>
</feature>
<protein>
    <submittedName>
        <fullName evidence="2">Uncharacterized protein</fullName>
    </submittedName>
</protein>
<evidence type="ECO:0000256" key="1">
    <source>
        <dbReference type="SAM" id="Phobius"/>
    </source>
</evidence>
<accession>A0ABV4U8A7</accession>
<gene>
    <name evidence="2" type="ORF">ACERK3_16265</name>
</gene>
<dbReference type="Proteomes" id="UP001575105">
    <property type="component" value="Unassembled WGS sequence"/>
</dbReference>
<reference evidence="2 3" key="1">
    <citation type="submission" date="2024-08" db="EMBL/GenBank/DDBJ databases">
        <title>Whole-genome sequencing of halo(alkali)philic microorganisms from hypersaline lakes.</title>
        <authorList>
            <person name="Sorokin D.Y."/>
            <person name="Merkel A.Y."/>
            <person name="Messina E."/>
            <person name="Yakimov M."/>
        </authorList>
    </citation>
    <scope>NUCLEOTIDE SEQUENCE [LARGE SCALE GENOMIC DNA]</scope>
    <source>
        <strain evidence="2 3">AB-hyl4</strain>
    </source>
</reference>
<comment type="caution">
    <text evidence="2">The sequence shown here is derived from an EMBL/GenBank/DDBJ whole genome shotgun (WGS) entry which is preliminary data.</text>
</comment>
<dbReference type="EMBL" id="JBGUBD010000012">
    <property type="protein sequence ID" value="MFA9479839.1"/>
    <property type="molecule type" value="Genomic_DNA"/>
</dbReference>
<organism evidence="2 3">
    <name type="scientific">Natronomicrosphaera hydrolytica</name>
    <dbReference type="NCBI Taxonomy" id="3242702"/>
    <lineage>
        <taxon>Bacteria</taxon>
        <taxon>Pseudomonadati</taxon>
        <taxon>Planctomycetota</taxon>
        <taxon>Phycisphaerae</taxon>
        <taxon>Phycisphaerales</taxon>
        <taxon>Phycisphaeraceae</taxon>
        <taxon>Natronomicrosphaera</taxon>
    </lineage>
</organism>
<keyword evidence="1" id="KW-0472">Membrane</keyword>
<evidence type="ECO:0000313" key="3">
    <source>
        <dbReference type="Proteomes" id="UP001575105"/>
    </source>
</evidence>